<reference evidence="9" key="1">
    <citation type="journal article" date="2021" name="Genome Biol. Evol.">
        <title>A High-Quality Reference Genome for a Parasitic Bivalve with Doubly Uniparental Inheritance (Bivalvia: Unionida).</title>
        <authorList>
            <person name="Smith C.H."/>
        </authorList>
    </citation>
    <scope>NUCLEOTIDE SEQUENCE</scope>
    <source>
        <strain evidence="9">CHS0354</strain>
    </source>
</reference>
<reference evidence="9" key="2">
    <citation type="journal article" date="2021" name="Genome Biol. Evol.">
        <title>Developing a high-quality reference genome for a parasitic bivalve with doubly uniparental inheritance (Bivalvia: Unionida).</title>
        <authorList>
            <person name="Smith C.H."/>
        </authorList>
    </citation>
    <scope>NUCLEOTIDE SEQUENCE</scope>
    <source>
        <strain evidence="9">CHS0354</strain>
        <tissue evidence="9">Mantle</tissue>
    </source>
</reference>
<dbReference type="GO" id="GO:0016020">
    <property type="term" value="C:membrane"/>
    <property type="evidence" value="ECO:0007669"/>
    <property type="project" value="InterPro"/>
</dbReference>
<comment type="similarity">
    <text evidence="3">Belongs to the band 7/mec-2 family. HflC subfamily.</text>
</comment>
<dbReference type="InterPro" id="IPR001972">
    <property type="entry name" value="Stomatin_HflK_fam"/>
</dbReference>
<dbReference type="AlphaFoldDB" id="A0AAE0S6F4"/>
<dbReference type="NCBIfam" id="TIGR01933">
    <property type="entry name" value="hflK"/>
    <property type="match status" value="1"/>
</dbReference>
<evidence type="ECO:0000256" key="1">
    <source>
        <dbReference type="ARBA" id="ARBA00004370"/>
    </source>
</evidence>
<dbReference type="InterPro" id="IPR010200">
    <property type="entry name" value="HflC"/>
</dbReference>
<dbReference type="PANTHER" id="PTHR42911">
    <property type="entry name" value="MODULATOR OF FTSH PROTEASE HFLC"/>
    <property type="match status" value="1"/>
</dbReference>
<dbReference type="InterPro" id="IPR001107">
    <property type="entry name" value="Band_7"/>
</dbReference>
<accession>A0AAE0S6F4</accession>
<feature type="domain" description="Band 7" evidence="8">
    <location>
        <begin position="4"/>
        <end position="145"/>
    </location>
</feature>
<feature type="transmembrane region" description="Helical" evidence="7">
    <location>
        <begin position="240"/>
        <end position="262"/>
    </location>
</feature>
<dbReference type="PANTHER" id="PTHR42911:SF1">
    <property type="entry name" value="MODULATOR OF FTSH PROTEASE HFLC"/>
    <property type="match status" value="1"/>
</dbReference>
<sequence>MQRVNVDIIRKEEFGFTSNSAGVYVRKNNSPTYTDEESLMLTGDKNVINLNWVVQYRIISPKNYLFNIADISGTVRDISETVLRRLVGNRDFDYVLNNREELAYAAKSEMQLFLDKYESGIALEAVQLLDVTPPEPVRPSFNEVNEADQDRTRLVNEAQREYNEKIPRARGEAKQLIQEAEGYKVRRVNTAEGEVARYNEVYTQYKRYPSVTRQRIYIETLREVLPGVNEILVVDQNKNIVPLLNLSVLLAFLLLYNAMFIVRETEQVVITEFGKPVGYPITSAGLHFKLPFIQKAIYFDKRILSWDGQPREIPTNDKTFIWVECAARWKITKPLLFLQRLGTEDRAISIMNALIDGAIRDLVTKNDLTEIILSSDWKEEYVVNTETSGGEREIRNVKVGRDRYSENVRNSIRQITNDYGIEIMDILIKRVNYTDQVRNKVYERMISERKRIAAKKRSEGEGEKAEILGQLERELSNIQSTAEKTANQIKGQADGQAGQIYGKSYMSDPDFYRFYQTLQSYRDIVKGNTKLVVSMDSDLYKYLKDIK</sequence>
<dbReference type="InterPro" id="IPR010201">
    <property type="entry name" value="HflK"/>
</dbReference>
<name>A0AAE0S6F4_9BIVA</name>
<dbReference type="Gene3D" id="3.30.479.30">
    <property type="entry name" value="Band 7 domain"/>
    <property type="match status" value="2"/>
</dbReference>
<evidence type="ECO:0000313" key="10">
    <source>
        <dbReference type="Proteomes" id="UP001195483"/>
    </source>
</evidence>
<comment type="similarity">
    <text evidence="2">Belongs to the band 7/mec-2 family. HflK subfamily.</text>
</comment>
<evidence type="ECO:0000256" key="3">
    <source>
        <dbReference type="ARBA" id="ARBA00007862"/>
    </source>
</evidence>
<dbReference type="PRINTS" id="PR00721">
    <property type="entry name" value="STOMATIN"/>
</dbReference>
<evidence type="ECO:0000313" key="9">
    <source>
        <dbReference type="EMBL" id="KAK3586166.1"/>
    </source>
</evidence>
<dbReference type="SMART" id="SM00244">
    <property type="entry name" value="PHB"/>
    <property type="match status" value="2"/>
</dbReference>
<evidence type="ECO:0000256" key="4">
    <source>
        <dbReference type="ARBA" id="ARBA00022692"/>
    </source>
</evidence>
<dbReference type="CDD" id="cd03405">
    <property type="entry name" value="SPFH_HflC"/>
    <property type="match status" value="1"/>
</dbReference>
<proteinExistence type="inferred from homology"/>
<keyword evidence="10" id="KW-1185">Reference proteome</keyword>
<keyword evidence="4 7" id="KW-0812">Transmembrane</keyword>
<dbReference type="NCBIfam" id="TIGR01932">
    <property type="entry name" value="hflC"/>
    <property type="match status" value="1"/>
</dbReference>
<gene>
    <name evidence="9" type="ORF">CHS0354_013116</name>
</gene>
<dbReference type="InterPro" id="IPR036013">
    <property type="entry name" value="Band_7/SPFH_dom_sf"/>
</dbReference>
<organism evidence="9 10">
    <name type="scientific">Potamilus streckersoni</name>
    <dbReference type="NCBI Taxonomy" id="2493646"/>
    <lineage>
        <taxon>Eukaryota</taxon>
        <taxon>Metazoa</taxon>
        <taxon>Spiralia</taxon>
        <taxon>Lophotrochozoa</taxon>
        <taxon>Mollusca</taxon>
        <taxon>Bivalvia</taxon>
        <taxon>Autobranchia</taxon>
        <taxon>Heteroconchia</taxon>
        <taxon>Palaeoheterodonta</taxon>
        <taxon>Unionida</taxon>
        <taxon>Unionoidea</taxon>
        <taxon>Unionidae</taxon>
        <taxon>Ambleminae</taxon>
        <taxon>Lampsilini</taxon>
        <taxon>Potamilus</taxon>
    </lineage>
</organism>
<dbReference type="Pfam" id="PF01145">
    <property type="entry name" value="Band_7"/>
    <property type="match status" value="2"/>
</dbReference>
<feature type="domain" description="Band 7" evidence="8">
    <location>
        <begin position="257"/>
        <end position="445"/>
    </location>
</feature>
<dbReference type="Proteomes" id="UP001195483">
    <property type="component" value="Unassembled WGS sequence"/>
</dbReference>
<reference evidence="9" key="3">
    <citation type="submission" date="2023-05" db="EMBL/GenBank/DDBJ databases">
        <authorList>
            <person name="Smith C.H."/>
        </authorList>
    </citation>
    <scope>NUCLEOTIDE SEQUENCE</scope>
    <source>
        <strain evidence="9">CHS0354</strain>
        <tissue evidence="9">Mantle</tissue>
    </source>
</reference>
<evidence type="ECO:0000256" key="6">
    <source>
        <dbReference type="ARBA" id="ARBA00023136"/>
    </source>
</evidence>
<dbReference type="EMBL" id="JAEAOA010000799">
    <property type="protein sequence ID" value="KAK3586166.1"/>
    <property type="molecule type" value="Genomic_DNA"/>
</dbReference>
<protein>
    <recommendedName>
        <fullName evidence="8">Band 7 domain-containing protein</fullName>
    </recommendedName>
</protein>
<evidence type="ECO:0000256" key="7">
    <source>
        <dbReference type="SAM" id="Phobius"/>
    </source>
</evidence>
<comment type="subcellular location">
    <subcellularLocation>
        <location evidence="1">Membrane</location>
    </subcellularLocation>
</comment>
<evidence type="ECO:0000256" key="2">
    <source>
        <dbReference type="ARBA" id="ARBA00006971"/>
    </source>
</evidence>
<comment type="caution">
    <text evidence="9">The sequence shown here is derived from an EMBL/GenBank/DDBJ whole genome shotgun (WGS) entry which is preliminary data.</text>
</comment>
<dbReference type="SUPFAM" id="SSF117892">
    <property type="entry name" value="Band 7/SPFH domain"/>
    <property type="match status" value="2"/>
</dbReference>
<evidence type="ECO:0000256" key="5">
    <source>
        <dbReference type="ARBA" id="ARBA00022989"/>
    </source>
</evidence>
<keyword evidence="5 7" id="KW-1133">Transmembrane helix</keyword>
<dbReference type="CDD" id="cd03404">
    <property type="entry name" value="SPFH_HflK"/>
    <property type="match status" value="1"/>
</dbReference>
<evidence type="ECO:0000259" key="8">
    <source>
        <dbReference type="SMART" id="SM00244"/>
    </source>
</evidence>
<keyword evidence="6 7" id="KW-0472">Membrane</keyword>